<dbReference type="HOGENOM" id="CLU_338661_0_0_1"/>
<dbReference type="InterPro" id="IPR034085">
    <property type="entry name" value="TOG"/>
</dbReference>
<dbReference type="SMART" id="SM01349">
    <property type="entry name" value="TOG"/>
    <property type="match status" value="1"/>
</dbReference>
<dbReference type="PROSITE" id="PS50077">
    <property type="entry name" value="HEAT_REPEAT"/>
    <property type="match status" value="2"/>
</dbReference>
<dbReference type="Pfam" id="PF24984">
    <property type="entry name" value="HEAT_EF3_GNC1"/>
    <property type="match status" value="1"/>
</dbReference>
<dbReference type="STRING" id="6238.A8XMG2"/>
<feature type="repeat" description="HEAT" evidence="3">
    <location>
        <begin position="661"/>
        <end position="699"/>
    </location>
</feature>
<evidence type="ECO:0000256" key="3">
    <source>
        <dbReference type="PROSITE-ProRule" id="PRU00103"/>
    </source>
</evidence>
<dbReference type="GeneID" id="8582769"/>
<dbReference type="CTD" id="8582769"/>
<protein>
    <submittedName>
        <fullName evidence="5">Protein CBG15645</fullName>
    </submittedName>
</protein>
<keyword evidence="6" id="KW-1185">Reference proteome</keyword>
<dbReference type="Proteomes" id="UP000008549">
    <property type="component" value="Unassembled WGS sequence"/>
</dbReference>
<evidence type="ECO:0000313" key="5">
    <source>
        <dbReference type="EMBL" id="CAP33838.1"/>
    </source>
</evidence>
<dbReference type="PANTHER" id="PTHR23346:SF7">
    <property type="entry name" value="STALLED RIBOSOME SENSOR GCN1"/>
    <property type="match status" value="1"/>
</dbReference>
<name>A8XMG2_CAEBR</name>
<dbReference type="Pfam" id="PF24987">
    <property type="entry name" value="HEAT_EF3_N"/>
    <property type="match status" value="1"/>
</dbReference>
<accession>A8XMG2</accession>
<dbReference type="eggNOG" id="KOG1242">
    <property type="taxonomic scope" value="Eukaryota"/>
</dbReference>
<evidence type="ECO:0000256" key="2">
    <source>
        <dbReference type="ARBA" id="ARBA00022737"/>
    </source>
</evidence>
<organism evidence="5 6">
    <name type="scientific">Caenorhabditis briggsae</name>
    <dbReference type="NCBI Taxonomy" id="6238"/>
    <lineage>
        <taxon>Eukaryota</taxon>
        <taxon>Metazoa</taxon>
        <taxon>Ecdysozoa</taxon>
        <taxon>Nematoda</taxon>
        <taxon>Chromadorea</taxon>
        <taxon>Rhabditida</taxon>
        <taxon>Rhabditina</taxon>
        <taxon>Rhabditomorpha</taxon>
        <taxon>Rhabditoidea</taxon>
        <taxon>Rhabditidae</taxon>
        <taxon>Peloderinae</taxon>
        <taxon>Caenorhabditis</taxon>
    </lineage>
</organism>
<dbReference type="GO" id="GO:0000226">
    <property type="term" value="P:microtubule cytoskeleton organization"/>
    <property type="evidence" value="ECO:0007669"/>
    <property type="project" value="UniProtKB-ARBA"/>
</dbReference>
<dbReference type="FunFam" id="1.25.10.10:FF:000096">
    <property type="entry name" value="eIF-2-alpha kinase activator gcn1"/>
    <property type="match status" value="1"/>
</dbReference>
<dbReference type="EMBL" id="HE600979">
    <property type="protein sequence ID" value="CAP33838.1"/>
    <property type="molecule type" value="Genomic_DNA"/>
</dbReference>
<dbReference type="InterPro" id="IPR016024">
    <property type="entry name" value="ARM-type_fold"/>
</dbReference>
<reference evidence="5 6" key="2">
    <citation type="journal article" date="2011" name="PLoS Genet.">
        <title>Caenorhabditis briggsae recombinant inbred line genotypes reveal inter-strain incompatibility and the evolution of recombination.</title>
        <authorList>
            <person name="Ross J.A."/>
            <person name="Koboldt D.C."/>
            <person name="Staisch J.E."/>
            <person name="Chamberlin H.M."/>
            <person name="Gupta B.P."/>
            <person name="Miller R.D."/>
            <person name="Baird S.E."/>
            <person name="Haag E.S."/>
        </authorList>
    </citation>
    <scope>NUCLEOTIDE SEQUENCE [LARGE SCALE GENOMIC DNA]</scope>
    <source>
        <strain evidence="5 6">AF16</strain>
    </source>
</reference>
<evidence type="ECO:0000313" key="6">
    <source>
        <dbReference type="Proteomes" id="UP000008549"/>
    </source>
</evidence>
<keyword evidence="2" id="KW-0677">Repeat</keyword>
<dbReference type="InterPro" id="IPR011989">
    <property type="entry name" value="ARM-like"/>
</dbReference>
<dbReference type="PANTHER" id="PTHR23346">
    <property type="entry name" value="TRANSLATIONAL ACTIVATOR GCN1-RELATED"/>
    <property type="match status" value="1"/>
</dbReference>
<dbReference type="InParanoid" id="A8XMG2"/>
<dbReference type="RefSeq" id="XP_002640775.1">
    <property type="nucleotide sequence ID" value="XM_002640729.1"/>
</dbReference>
<dbReference type="SUPFAM" id="SSF48371">
    <property type="entry name" value="ARM repeat"/>
    <property type="match status" value="1"/>
</dbReference>
<feature type="repeat" description="HEAT" evidence="3">
    <location>
        <begin position="584"/>
        <end position="619"/>
    </location>
</feature>
<dbReference type="KEGG" id="cbr:CBG_15645"/>
<dbReference type="AlphaFoldDB" id="A8XMG2"/>
<gene>
    <name evidence="5" type="ORF">CBG15645</name>
    <name evidence="5" type="ORF">CBG_15645</name>
</gene>
<dbReference type="Gene3D" id="1.25.10.10">
    <property type="entry name" value="Leucine-rich Repeat Variant"/>
    <property type="match status" value="3"/>
</dbReference>
<evidence type="ECO:0000259" key="4">
    <source>
        <dbReference type="SMART" id="SM01349"/>
    </source>
</evidence>
<feature type="domain" description="TOG" evidence="4">
    <location>
        <begin position="407"/>
        <end position="643"/>
    </location>
</feature>
<sequence>MFSLLNERAFVVDSGDDDDADAIFGDSTRNDALQLLQCAIHKKFLRDKDVLNLPMEHYASMLFEYFSQDSGATNAFKATQQLFRLANDTNDIGERVIGMVREILAYVGHENHSVRIAALEILGAPQLLMRIVVELGLEASISREILVRVYVAKHDPIEQVATVAETLWHQNHMQAKTIIGSMLVARLFPFRLATNCKLKMNMSNASKSQGFDFPDECVSPSPLVRQSAAQAMSSFIEEHPDQMKPTLTKFDATYKDLVLIREPIYDDVGRLQREAIDESDRRSGIGYTLVLLSSLCQQEDAEQLISIVAPEGLSDRHPECRNELRNAAVETIRRHGAACMNVLLPSLEKMSDETPATDDNRRQGLVVLLGTLAQYIDSTEKVKSIVARLVEALSTPSQTVQESVSRCLAPLVPKIRQDAKDLVSKLQWTLFEAETYGERRGAAYGIAGLMKGMGIIALRDVDLLASIQKNMEDKKSPKHREGGLLALEILCSTIGKLFEPYILKALPALLITFGDNDANVRQSAEDTAKAMMAAMTVYGTKLVLPLLLVAIDDDSWRTKCAATELLGSMAFCAPRQLSSCLPNIVPKLIEILADSSSKVQKSGEKALQQIARVVRNPEILGVTNQLMAGLLDPANKTSAALQAVLNTKFIHYIDAPSLALMMPIVRRAFEDRNSETRRVAAQIISNIYSLTENKDMEPYLAHMVPGLQRSLLDPVPEIRAVSARALGAVVSKSGGSTSENLRSQVIPWLKEKLVSPQSTVDRSGAAQGLCEVLAGAGTEQLEYVMPEIIHATESTEVSAETRDGYILMYIYLPMTFGDRFVPYLPQVVPPILKALADENE</sequence>
<reference evidence="5 6" key="1">
    <citation type="journal article" date="2003" name="PLoS Biol.">
        <title>The genome sequence of Caenorhabditis briggsae: a platform for comparative genomics.</title>
        <authorList>
            <person name="Stein L.D."/>
            <person name="Bao Z."/>
            <person name="Blasiar D."/>
            <person name="Blumenthal T."/>
            <person name="Brent M.R."/>
            <person name="Chen N."/>
            <person name="Chinwalla A."/>
            <person name="Clarke L."/>
            <person name="Clee C."/>
            <person name="Coghlan A."/>
            <person name="Coulson A."/>
            <person name="D'Eustachio P."/>
            <person name="Fitch D.H."/>
            <person name="Fulton L.A."/>
            <person name="Fulton R.E."/>
            <person name="Griffiths-Jones S."/>
            <person name="Harris T.W."/>
            <person name="Hillier L.W."/>
            <person name="Kamath R."/>
            <person name="Kuwabara P.E."/>
            <person name="Mardis E.R."/>
            <person name="Marra M.A."/>
            <person name="Miner T.L."/>
            <person name="Minx P."/>
            <person name="Mullikin J.C."/>
            <person name="Plumb R.W."/>
            <person name="Rogers J."/>
            <person name="Schein J.E."/>
            <person name="Sohrmann M."/>
            <person name="Spieth J."/>
            <person name="Stajich J.E."/>
            <person name="Wei C."/>
            <person name="Willey D."/>
            <person name="Wilson R.K."/>
            <person name="Durbin R."/>
            <person name="Waterston R.H."/>
        </authorList>
    </citation>
    <scope>NUCLEOTIDE SEQUENCE [LARGE SCALE GENOMIC DNA]</scope>
    <source>
        <strain evidence="5 6">AF16</strain>
    </source>
</reference>
<dbReference type="InterPro" id="IPR021133">
    <property type="entry name" value="HEAT_type_2"/>
</dbReference>
<evidence type="ECO:0000256" key="1">
    <source>
        <dbReference type="ARBA" id="ARBA00007366"/>
    </source>
</evidence>
<dbReference type="OMA" id="ENAIKCA"/>
<comment type="similarity">
    <text evidence="1">Belongs to the GCN1 family.</text>
</comment>
<proteinExistence type="inferred from homology"/>